<sequence>MGCGGDGIVVVWGYAKSKPMWDNLSEIDWCGTIGDEASTSVEKIHVSSNGFSSCRRALPLPVDVAERREKGEGQIRLERERGLIGNCVFQALPTRTPLIFQYKTETVPETASHYKLLLRIIFVEVSSSKYLPLSNTLRFSGCCCMTSASELFYTRRSRVGRADQDLGLDSLTPERTFPNRRHHQTTSASTHRHDLDGCDLLRRSPHLRHISHRPSHTERASARFDQGTSQFVSSNPINREISRSTSRPSLNGNERLPGAVLLARARLLERLRGVSISPNRRSGRISFGGYQEENILVMN</sequence>
<evidence type="ECO:0000313" key="3">
    <source>
        <dbReference type="Proteomes" id="UP001064489"/>
    </source>
</evidence>
<dbReference type="AlphaFoldDB" id="A0AAD5J178"/>
<feature type="region of interest" description="Disordered" evidence="1">
    <location>
        <begin position="165"/>
        <end position="195"/>
    </location>
</feature>
<evidence type="ECO:0000313" key="2">
    <source>
        <dbReference type="EMBL" id="KAI9181893.1"/>
    </source>
</evidence>
<keyword evidence="3" id="KW-1185">Reference proteome</keyword>
<name>A0AAD5J178_ACENE</name>
<proteinExistence type="predicted"/>
<gene>
    <name evidence="2" type="ORF">LWI28_019750</name>
</gene>
<evidence type="ECO:0000256" key="1">
    <source>
        <dbReference type="SAM" id="MobiDB-lite"/>
    </source>
</evidence>
<comment type="caution">
    <text evidence="2">The sequence shown here is derived from an EMBL/GenBank/DDBJ whole genome shotgun (WGS) entry which is preliminary data.</text>
</comment>
<protein>
    <submittedName>
        <fullName evidence="2">Uncharacterized protein</fullName>
    </submittedName>
</protein>
<dbReference type="EMBL" id="JAJSOW010000101">
    <property type="protein sequence ID" value="KAI9181893.1"/>
    <property type="molecule type" value="Genomic_DNA"/>
</dbReference>
<accession>A0AAD5J178</accession>
<organism evidence="2 3">
    <name type="scientific">Acer negundo</name>
    <name type="common">Box elder</name>
    <dbReference type="NCBI Taxonomy" id="4023"/>
    <lineage>
        <taxon>Eukaryota</taxon>
        <taxon>Viridiplantae</taxon>
        <taxon>Streptophyta</taxon>
        <taxon>Embryophyta</taxon>
        <taxon>Tracheophyta</taxon>
        <taxon>Spermatophyta</taxon>
        <taxon>Magnoliopsida</taxon>
        <taxon>eudicotyledons</taxon>
        <taxon>Gunneridae</taxon>
        <taxon>Pentapetalae</taxon>
        <taxon>rosids</taxon>
        <taxon>malvids</taxon>
        <taxon>Sapindales</taxon>
        <taxon>Sapindaceae</taxon>
        <taxon>Hippocastanoideae</taxon>
        <taxon>Acereae</taxon>
        <taxon>Acer</taxon>
    </lineage>
</organism>
<reference evidence="2" key="1">
    <citation type="journal article" date="2022" name="Plant J.">
        <title>Strategies of tolerance reflected in two North American maple genomes.</title>
        <authorList>
            <person name="McEvoy S.L."/>
            <person name="Sezen U.U."/>
            <person name="Trouern-Trend A."/>
            <person name="McMahon S.M."/>
            <person name="Schaberg P.G."/>
            <person name="Yang J."/>
            <person name="Wegrzyn J.L."/>
            <person name="Swenson N.G."/>
        </authorList>
    </citation>
    <scope>NUCLEOTIDE SEQUENCE</scope>
    <source>
        <strain evidence="2">91603</strain>
    </source>
</reference>
<dbReference type="Proteomes" id="UP001064489">
    <property type="component" value="Chromosome 4"/>
</dbReference>
<reference evidence="2" key="2">
    <citation type="submission" date="2023-02" db="EMBL/GenBank/DDBJ databases">
        <authorList>
            <person name="Swenson N.G."/>
            <person name="Wegrzyn J.L."/>
            <person name="Mcevoy S.L."/>
        </authorList>
    </citation>
    <scope>NUCLEOTIDE SEQUENCE</scope>
    <source>
        <strain evidence="2">91603</strain>
        <tissue evidence="2">Leaf</tissue>
    </source>
</reference>